<protein>
    <submittedName>
        <fullName evidence="1">Uncharacterized protein</fullName>
    </submittedName>
</protein>
<dbReference type="Proteomes" id="UP000325577">
    <property type="component" value="Linkage Group LG0"/>
</dbReference>
<reference evidence="1 2" key="1">
    <citation type="submission" date="2019-09" db="EMBL/GenBank/DDBJ databases">
        <title>A chromosome-level genome assembly of the Chinese tupelo Nyssa sinensis.</title>
        <authorList>
            <person name="Yang X."/>
            <person name="Kang M."/>
            <person name="Yang Y."/>
            <person name="Xiong H."/>
            <person name="Wang M."/>
            <person name="Zhang Z."/>
            <person name="Wang Z."/>
            <person name="Wu H."/>
            <person name="Ma T."/>
            <person name="Liu J."/>
            <person name="Xi Z."/>
        </authorList>
    </citation>
    <scope>NUCLEOTIDE SEQUENCE [LARGE SCALE GENOMIC DNA]</scope>
    <source>
        <strain evidence="1">J267</strain>
        <tissue evidence="1">Leaf</tissue>
    </source>
</reference>
<keyword evidence="2" id="KW-1185">Reference proteome</keyword>
<accession>A0A5J5C2G4</accession>
<dbReference type="EMBL" id="CM018031">
    <property type="protein sequence ID" value="KAA8549379.1"/>
    <property type="molecule type" value="Genomic_DNA"/>
</dbReference>
<gene>
    <name evidence="1" type="ORF">F0562_001063</name>
</gene>
<name>A0A5J5C2G4_9ASTE</name>
<dbReference type="AlphaFoldDB" id="A0A5J5C2G4"/>
<proteinExistence type="predicted"/>
<evidence type="ECO:0000313" key="1">
    <source>
        <dbReference type="EMBL" id="KAA8549379.1"/>
    </source>
</evidence>
<organism evidence="1 2">
    <name type="scientific">Nyssa sinensis</name>
    <dbReference type="NCBI Taxonomy" id="561372"/>
    <lineage>
        <taxon>Eukaryota</taxon>
        <taxon>Viridiplantae</taxon>
        <taxon>Streptophyta</taxon>
        <taxon>Embryophyta</taxon>
        <taxon>Tracheophyta</taxon>
        <taxon>Spermatophyta</taxon>
        <taxon>Magnoliopsida</taxon>
        <taxon>eudicotyledons</taxon>
        <taxon>Gunneridae</taxon>
        <taxon>Pentapetalae</taxon>
        <taxon>asterids</taxon>
        <taxon>Cornales</taxon>
        <taxon>Nyssaceae</taxon>
        <taxon>Nyssa</taxon>
    </lineage>
</organism>
<sequence>MHLDGTLHHSVLTHQHHRVTTQALAYFLKLVRSNVVGTHNQDLRVNVEKHALDAFTAIVDQSFSEETPTNAALGPLPLRLNRNPIPLSPSGSFALLSLHSLRSHSQKPQTLSLFPRRARTLRCRSLAKFKEDANTWKFDSLVQIRHSCHYQMLQR</sequence>
<evidence type="ECO:0000313" key="2">
    <source>
        <dbReference type="Proteomes" id="UP000325577"/>
    </source>
</evidence>